<reference evidence="2 3" key="1">
    <citation type="submission" date="2018-06" db="EMBL/GenBank/DDBJ databases">
        <authorList>
            <consortium name="Pathogen Informatics"/>
            <person name="Doyle S."/>
        </authorList>
    </citation>
    <scope>NUCLEOTIDE SEQUENCE [LARGE SCALE GENOMIC DNA]</scope>
    <source>
        <strain evidence="2 3">NCTC11088</strain>
    </source>
</reference>
<organism evidence="2 3">
    <name type="scientific">Peptoniphilus indolicus</name>
    <dbReference type="NCBI Taxonomy" id="33030"/>
    <lineage>
        <taxon>Bacteria</taxon>
        <taxon>Bacillati</taxon>
        <taxon>Bacillota</taxon>
        <taxon>Tissierellia</taxon>
        <taxon>Tissierellales</taxon>
        <taxon>Peptoniphilaceae</taxon>
        <taxon>Peptoniphilus</taxon>
    </lineage>
</organism>
<dbReference type="NCBIfam" id="TIGR00738">
    <property type="entry name" value="rrf2_super"/>
    <property type="match status" value="1"/>
</dbReference>
<dbReference type="InterPro" id="IPR036388">
    <property type="entry name" value="WH-like_DNA-bd_sf"/>
</dbReference>
<dbReference type="SUPFAM" id="SSF46785">
    <property type="entry name" value="Winged helix' DNA-binding domain"/>
    <property type="match status" value="1"/>
</dbReference>
<dbReference type="PANTHER" id="PTHR33221">
    <property type="entry name" value="WINGED HELIX-TURN-HELIX TRANSCRIPTIONAL REGULATOR, RRF2 FAMILY"/>
    <property type="match status" value="1"/>
</dbReference>
<dbReference type="GO" id="GO:0005829">
    <property type="term" value="C:cytosol"/>
    <property type="evidence" value="ECO:0007669"/>
    <property type="project" value="TreeGrafter"/>
</dbReference>
<name>A0A379DE51_9FIRM</name>
<keyword evidence="1" id="KW-0238">DNA-binding</keyword>
<dbReference type="AlphaFoldDB" id="A0A379DE51"/>
<evidence type="ECO:0000313" key="3">
    <source>
        <dbReference type="Proteomes" id="UP000254777"/>
    </source>
</evidence>
<dbReference type="GO" id="GO:0003677">
    <property type="term" value="F:DNA binding"/>
    <property type="evidence" value="ECO:0007669"/>
    <property type="project" value="UniProtKB-KW"/>
</dbReference>
<dbReference type="PANTHER" id="PTHR33221:SF5">
    <property type="entry name" value="HTH-TYPE TRANSCRIPTIONAL REGULATOR ISCR"/>
    <property type="match status" value="1"/>
</dbReference>
<dbReference type="InterPro" id="IPR000944">
    <property type="entry name" value="Tscrpt_reg_Rrf2"/>
</dbReference>
<dbReference type="EMBL" id="UGTH01000001">
    <property type="protein sequence ID" value="SUB76256.1"/>
    <property type="molecule type" value="Genomic_DNA"/>
</dbReference>
<evidence type="ECO:0000256" key="1">
    <source>
        <dbReference type="ARBA" id="ARBA00023125"/>
    </source>
</evidence>
<dbReference type="Pfam" id="PF02082">
    <property type="entry name" value="Rrf2"/>
    <property type="match status" value="1"/>
</dbReference>
<proteinExistence type="predicted"/>
<dbReference type="Gene3D" id="1.10.10.10">
    <property type="entry name" value="Winged helix-like DNA-binding domain superfamily/Winged helix DNA-binding domain"/>
    <property type="match status" value="1"/>
</dbReference>
<dbReference type="RefSeq" id="WP_004822798.1">
    <property type="nucleotide sequence ID" value="NZ_UGTH01000001.1"/>
</dbReference>
<accession>A0A379DE51</accession>
<sequence>MKLSTKGRYGLMAMHRLSINYGKGPISISEIAKEENLSEAYLEQLFTLLKKSDLVKSSRGAKGGYQLKKAPNEIKIGEILNSLEGNISISCKNLNSSDCRGYNACEGSSCATKNILDTLQEKLDGVLDSLTLADME</sequence>
<evidence type="ECO:0000313" key="2">
    <source>
        <dbReference type="EMBL" id="SUB76256.1"/>
    </source>
</evidence>
<dbReference type="PROSITE" id="PS51197">
    <property type="entry name" value="HTH_RRF2_2"/>
    <property type="match status" value="1"/>
</dbReference>
<protein>
    <submittedName>
        <fullName evidence="2">Cysteine metabolism repressor</fullName>
    </submittedName>
</protein>
<dbReference type="GO" id="GO:0003700">
    <property type="term" value="F:DNA-binding transcription factor activity"/>
    <property type="evidence" value="ECO:0007669"/>
    <property type="project" value="TreeGrafter"/>
</dbReference>
<gene>
    <name evidence="2" type="primary">cymR</name>
    <name evidence="2" type="ORF">NCTC11088_02071</name>
</gene>
<dbReference type="Proteomes" id="UP000254777">
    <property type="component" value="Unassembled WGS sequence"/>
</dbReference>
<dbReference type="InterPro" id="IPR036390">
    <property type="entry name" value="WH_DNA-bd_sf"/>
</dbReference>